<dbReference type="HOGENOM" id="CLU_090397_2_0_1"/>
<dbReference type="STRING" id="765440.A0A0C3C3P4"/>
<dbReference type="OrthoDB" id="3257061at2759"/>
<reference evidence="4" key="2">
    <citation type="submission" date="2015-01" db="EMBL/GenBank/DDBJ databases">
        <title>Evolutionary Origins and Diversification of the Mycorrhizal Mutualists.</title>
        <authorList>
            <consortium name="DOE Joint Genome Institute"/>
            <consortium name="Mycorrhizal Genomics Consortium"/>
            <person name="Kohler A."/>
            <person name="Kuo A."/>
            <person name="Nagy L.G."/>
            <person name="Floudas D."/>
            <person name="Copeland A."/>
            <person name="Barry K.W."/>
            <person name="Cichocki N."/>
            <person name="Veneault-Fourrey C."/>
            <person name="LaButti K."/>
            <person name="Lindquist E.A."/>
            <person name="Lipzen A."/>
            <person name="Lundell T."/>
            <person name="Morin E."/>
            <person name="Murat C."/>
            <person name="Riley R."/>
            <person name="Ohm R."/>
            <person name="Sun H."/>
            <person name="Tunlid A."/>
            <person name="Henrissat B."/>
            <person name="Grigoriev I.V."/>
            <person name="Hibbett D.S."/>
            <person name="Martin F."/>
        </authorList>
    </citation>
    <scope>NUCLEOTIDE SEQUENCE [LARGE SCALE GENOMIC DNA]</scope>
    <source>
        <strain evidence="4">F 1598</strain>
    </source>
</reference>
<evidence type="ECO:0000313" key="2">
    <source>
        <dbReference type="EMBL" id="KIM71742.1"/>
    </source>
</evidence>
<gene>
    <name evidence="3" type="ORF">PILCRDRAFT_68565</name>
    <name evidence="2" type="ORF">PILCRDRAFT_82485</name>
</gene>
<sequence>MLYKSAVRPTTDGNVSLDICTQCYSSLRRGRMPKFALANCLYRGLLPSQFHDLTWVEEMVCSRYRYTAHITRLFQSSDPALPNVLHGNTCAHEMNVVSTASVLPRTPADINETLSVVFIGPGKLRPEFLKNIYRIRKGKVWDFLSWLTAHNSLYLDMPLDKTILDQYPDDDTLPGIQNNVV</sequence>
<dbReference type="Proteomes" id="UP000054166">
    <property type="component" value="Unassembled WGS sequence"/>
</dbReference>
<dbReference type="EMBL" id="KN832988">
    <property type="protein sequence ID" value="KIM84227.1"/>
    <property type="molecule type" value="Genomic_DNA"/>
</dbReference>
<dbReference type="AlphaFoldDB" id="A0A0C3C3P4"/>
<accession>A0A0C3C3P4</accession>
<feature type="non-terminal residue" evidence="3">
    <location>
        <position position="181"/>
    </location>
</feature>
<keyword evidence="4" id="KW-1185">Reference proteome</keyword>
<organism evidence="3 4">
    <name type="scientific">Piloderma croceum (strain F 1598)</name>
    <dbReference type="NCBI Taxonomy" id="765440"/>
    <lineage>
        <taxon>Eukaryota</taxon>
        <taxon>Fungi</taxon>
        <taxon>Dikarya</taxon>
        <taxon>Basidiomycota</taxon>
        <taxon>Agaricomycotina</taxon>
        <taxon>Agaricomycetes</taxon>
        <taxon>Agaricomycetidae</taxon>
        <taxon>Atheliales</taxon>
        <taxon>Atheliaceae</taxon>
        <taxon>Piloderma</taxon>
    </lineage>
</organism>
<dbReference type="Pfam" id="PF20209">
    <property type="entry name" value="DUF6570"/>
    <property type="match status" value="1"/>
</dbReference>
<reference evidence="3 4" key="1">
    <citation type="submission" date="2014-04" db="EMBL/GenBank/DDBJ databases">
        <authorList>
            <consortium name="DOE Joint Genome Institute"/>
            <person name="Kuo A."/>
            <person name="Tarkka M."/>
            <person name="Buscot F."/>
            <person name="Kohler A."/>
            <person name="Nagy L.G."/>
            <person name="Floudas D."/>
            <person name="Copeland A."/>
            <person name="Barry K.W."/>
            <person name="Cichocki N."/>
            <person name="Veneault-Fourrey C."/>
            <person name="LaButti K."/>
            <person name="Lindquist E.A."/>
            <person name="Lipzen A."/>
            <person name="Lundell T."/>
            <person name="Morin E."/>
            <person name="Murat C."/>
            <person name="Sun H."/>
            <person name="Tunlid A."/>
            <person name="Henrissat B."/>
            <person name="Grigoriev I.V."/>
            <person name="Hibbett D.S."/>
            <person name="Martin F."/>
            <person name="Nordberg H.P."/>
            <person name="Cantor M.N."/>
            <person name="Hua S.X."/>
        </authorList>
    </citation>
    <scope>NUCLEOTIDE SEQUENCE [LARGE SCALE GENOMIC DNA]</scope>
    <source>
        <strain evidence="3 4">F 1598</strain>
    </source>
</reference>
<evidence type="ECO:0000313" key="3">
    <source>
        <dbReference type="EMBL" id="KIM84227.1"/>
    </source>
</evidence>
<dbReference type="InterPro" id="IPR046700">
    <property type="entry name" value="DUF6570"/>
</dbReference>
<reference evidence="3" key="3">
    <citation type="submission" date="2015-02" db="EMBL/GenBank/DDBJ databases">
        <title>Evolutionary Origins and Diversification of the Mycorrhizal Mutualists.</title>
        <authorList>
            <consortium name="DOE Joint Genome Institute"/>
            <consortium name="Mycorrhizal Genomics Consortium"/>
            <person name="Kohler A."/>
            <person name="Kuo A."/>
            <person name="Nagy L.G."/>
            <person name="Floudas D."/>
            <person name="Copeland A."/>
            <person name="Barry K.W."/>
            <person name="Cichocki N."/>
            <person name="Veneault-Fourrey C."/>
            <person name="LaButti K."/>
            <person name="Lindquist E.A."/>
            <person name="Lipzen A."/>
            <person name="Lundell T."/>
            <person name="Morin E."/>
            <person name="Murat C."/>
            <person name="Riley R."/>
            <person name="Ohm R."/>
            <person name="Sun H."/>
            <person name="Tunlid A."/>
            <person name="Henrissat B."/>
            <person name="Grigoriev I.V."/>
            <person name="Hibbett D.S."/>
            <person name="Martin F."/>
        </authorList>
    </citation>
    <scope>NUCLEOTIDE SEQUENCE</scope>
    <source>
        <strain evidence="3">F 1598</strain>
    </source>
</reference>
<feature type="domain" description="DUF6570" evidence="1">
    <location>
        <begin position="29"/>
        <end position="164"/>
    </location>
</feature>
<protein>
    <recommendedName>
        <fullName evidence="1">DUF6570 domain-containing protein</fullName>
    </recommendedName>
</protein>
<dbReference type="EMBL" id="KN833220">
    <property type="protein sequence ID" value="KIM71742.1"/>
    <property type="molecule type" value="Genomic_DNA"/>
</dbReference>
<proteinExistence type="predicted"/>
<evidence type="ECO:0000313" key="4">
    <source>
        <dbReference type="Proteomes" id="UP000054166"/>
    </source>
</evidence>
<evidence type="ECO:0000259" key="1">
    <source>
        <dbReference type="Pfam" id="PF20209"/>
    </source>
</evidence>
<name>A0A0C3C3P4_PILCF</name>